<dbReference type="Proteomes" id="UP001206639">
    <property type="component" value="Unassembled WGS sequence"/>
</dbReference>
<dbReference type="EMBL" id="JAODWD010000001">
    <property type="protein sequence ID" value="MCT7656848.1"/>
    <property type="molecule type" value="Genomic_DNA"/>
</dbReference>
<sequence length="225" mass="25958">MTTTARALPQIVTRAEWDGARAELLVKEKELMRLKDTVSAARRRLPMVEITESYTFETENGRASLLDLFEGRRQLIVQHFMFGTDWEQGCDGCSLMADHIGPLSHLHAKDTSLVLVSRAELPKLLAFRERMGWQLPWASSAGTTFNDDFHATADGQERQSISVFLRDGDRVFHTWQTFDRGEEPFMVVFDLLDLTPYGRQETWEDSPQGWPQQPPYEWMRLADSY</sequence>
<dbReference type="Pfam" id="PF05988">
    <property type="entry name" value="DUF899"/>
    <property type="match status" value="1"/>
</dbReference>
<dbReference type="InterPro" id="IPR010296">
    <property type="entry name" value="DUF899_thioredox"/>
</dbReference>
<dbReference type="RefSeq" id="WP_260990943.1">
    <property type="nucleotide sequence ID" value="NZ_JAODWD010000001.1"/>
</dbReference>
<reference evidence="2" key="1">
    <citation type="submission" date="2023-07" db="EMBL/GenBank/DDBJ databases">
        <authorList>
            <person name="Deng Y."/>
            <person name="Zhang Y.-Q."/>
        </authorList>
    </citation>
    <scope>NUCLEOTIDE SEQUENCE [LARGE SCALE GENOMIC DNA]</scope>
    <source>
        <strain evidence="2">CPCC 205710</strain>
    </source>
</reference>
<keyword evidence="2" id="KW-1185">Reference proteome</keyword>
<proteinExistence type="predicted"/>
<gene>
    <name evidence="1" type="ORF">N4S67_00265</name>
</gene>
<organism evidence="1 2">
    <name type="scientific">Mycobacterium deserti</name>
    <dbReference type="NCBI Taxonomy" id="2978347"/>
    <lineage>
        <taxon>Bacteria</taxon>
        <taxon>Bacillati</taxon>
        <taxon>Actinomycetota</taxon>
        <taxon>Actinomycetes</taxon>
        <taxon>Mycobacteriales</taxon>
        <taxon>Mycobacteriaceae</taxon>
        <taxon>Mycobacterium</taxon>
    </lineage>
</organism>
<protein>
    <submittedName>
        <fullName evidence="1">DUF899 domain-containing protein</fullName>
    </submittedName>
</protein>
<accession>A0ABT2M3L6</accession>
<name>A0ABT2M3L6_9MYCO</name>
<evidence type="ECO:0000313" key="2">
    <source>
        <dbReference type="Proteomes" id="UP001206639"/>
    </source>
</evidence>
<evidence type="ECO:0000313" key="1">
    <source>
        <dbReference type="EMBL" id="MCT7656848.1"/>
    </source>
</evidence>
<comment type="caution">
    <text evidence="1">The sequence shown here is derived from an EMBL/GenBank/DDBJ whole genome shotgun (WGS) entry which is preliminary data.</text>
</comment>